<dbReference type="InterPro" id="IPR029044">
    <property type="entry name" value="Nucleotide-diphossugar_trans"/>
</dbReference>
<protein>
    <submittedName>
        <fullName evidence="7">Glycosyl transferase family 2</fullName>
    </submittedName>
    <submittedName>
        <fullName evidence="8">Glycosyltransferase family 2 protein</fullName>
    </submittedName>
</protein>
<name>A0A5P2UKX0_9ACTN</name>
<accession>A0A5P2UKX0</accession>
<feature type="region of interest" description="Disordered" evidence="5">
    <location>
        <begin position="1"/>
        <end position="28"/>
    </location>
</feature>
<dbReference type="PANTHER" id="PTHR43179">
    <property type="entry name" value="RHAMNOSYLTRANSFERASE WBBL"/>
    <property type="match status" value="1"/>
</dbReference>
<evidence type="ECO:0000256" key="1">
    <source>
        <dbReference type="ARBA" id="ARBA00004776"/>
    </source>
</evidence>
<dbReference type="PANTHER" id="PTHR43179:SF12">
    <property type="entry name" value="GALACTOFURANOSYLTRANSFERASE GLFT2"/>
    <property type="match status" value="1"/>
</dbReference>
<dbReference type="OrthoDB" id="9771846at2"/>
<dbReference type="Proteomes" id="UP000326831">
    <property type="component" value="Chromosome"/>
</dbReference>
<sequence length="340" mass="35343">MPSRKSAPDPARGAVPHAGPGAPAGPLAGRPDGPVAVLVVTWNSAAVLPEFLASLPGGMAGLDWHLVVADNASSDGTEELVRSLAPEATVVQTGRNAGYAAGVNAALAAASAREGGLRTALVCNPDVRMGPGCAKVLVDALDAPLPGGTRVGISVPLLYEEGGRTPVHSLRRESRVTRALGEAVLGNRRAGRFPRWSELVTDPAAYGRATVADWATGALMALSRGCLDACGPWDESFFLYSEETEYCLRARDRGFATRLEPAASATHLGGDSQVSPRLWTLLTLNRVRLYGRRHGPVATGAFRMAVLLRETSRAALGRPASRAAARALASPSALRAVPGP</sequence>
<dbReference type="EMBL" id="CP023701">
    <property type="protein sequence ID" value="QEU78184.1"/>
    <property type="molecule type" value="Genomic_DNA"/>
</dbReference>
<dbReference type="Proteomes" id="UP000634660">
    <property type="component" value="Unassembled WGS sequence"/>
</dbReference>
<evidence type="ECO:0000256" key="2">
    <source>
        <dbReference type="ARBA" id="ARBA00006739"/>
    </source>
</evidence>
<gene>
    <name evidence="8" type="ORF">CP968_07710</name>
    <name evidence="7" type="ORF">GCM10010371_13460</name>
</gene>
<organism evidence="8 9">
    <name type="scientific">Streptomyces subrutilus</name>
    <dbReference type="NCBI Taxonomy" id="36818"/>
    <lineage>
        <taxon>Bacteria</taxon>
        <taxon>Bacillati</taxon>
        <taxon>Actinomycetota</taxon>
        <taxon>Actinomycetes</taxon>
        <taxon>Kitasatosporales</taxon>
        <taxon>Streptomycetaceae</taxon>
        <taxon>Streptomyces</taxon>
    </lineage>
</organism>
<dbReference type="EMBL" id="BMVX01000004">
    <property type="protein sequence ID" value="GGZ55268.1"/>
    <property type="molecule type" value="Genomic_DNA"/>
</dbReference>
<keyword evidence="9" id="KW-1185">Reference proteome</keyword>
<comment type="similarity">
    <text evidence="2">Belongs to the glycosyltransferase 2 family.</text>
</comment>
<evidence type="ECO:0000259" key="6">
    <source>
        <dbReference type="Pfam" id="PF00535"/>
    </source>
</evidence>
<dbReference type="Gene3D" id="3.90.550.10">
    <property type="entry name" value="Spore Coat Polysaccharide Biosynthesis Protein SpsA, Chain A"/>
    <property type="match status" value="1"/>
</dbReference>
<proteinExistence type="inferred from homology"/>
<keyword evidence="4 8" id="KW-0808">Transferase</keyword>
<feature type="domain" description="Glycosyltransferase 2-like" evidence="6">
    <location>
        <begin position="37"/>
        <end position="144"/>
    </location>
</feature>
<dbReference type="RefSeq" id="WP_150517276.1">
    <property type="nucleotide sequence ID" value="NZ_BMVX01000004.1"/>
</dbReference>
<dbReference type="InterPro" id="IPR001173">
    <property type="entry name" value="Glyco_trans_2-like"/>
</dbReference>
<reference evidence="8 9" key="2">
    <citation type="submission" date="2017-09" db="EMBL/GenBank/DDBJ databases">
        <authorList>
            <person name="Lee N."/>
            <person name="Cho B.-K."/>
        </authorList>
    </citation>
    <scope>NUCLEOTIDE SEQUENCE [LARGE SCALE GENOMIC DNA]</scope>
    <source>
        <strain evidence="8 9">ATCC 27467</strain>
    </source>
</reference>
<evidence type="ECO:0000256" key="3">
    <source>
        <dbReference type="ARBA" id="ARBA00022676"/>
    </source>
</evidence>
<dbReference type="GO" id="GO:0016757">
    <property type="term" value="F:glycosyltransferase activity"/>
    <property type="evidence" value="ECO:0007669"/>
    <property type="project" value="UniProtKB-KW"/>
</dbReference>
<comment type="pathway">
    <text evidence="1">Cell wall biogenesis; cell wall polysaccharide biosynthesis.</text>
</comment>
<dbReference type="AlphaFoldDB" id="A0A5P2UKX0"/>
<keyword evidence="3" id="KW-0328">Glycosyltransferase</keyword>
<evidence type="ECO:0000313" key="7">
    <source>
        <dbReference type="EMBL" id="GGZ55268.1"/>
    </source>
</evidence>
<dbReference type="Pfam" id="PF00535">
    <property type="entry name" value="Glycos_transf_2"/>
    <property type="match status" value="1"/>
</dbReference>
<dbReference type="KEGG" id="ssub:CP968_07710"/>
<evidence type="ECO:0000256" key="5">
    <source>
        <dbReference type="SAM" id="MobiDB-lite"/>
    </source>
</evidence>
<evidence type="ECO:0000313" key="8">
    <source>
        <dbReference type="EMBL" id="QEU78184.1"/>
    </source>
</evidence>
<reference evidence="7" key="1">
    <citation type="journal article" date="2014" name="Int. J. Syst. Evol. Microbiol.">
        <title>Complete genome sequence of Corynebacterium casei LMG S-19264T (=DSM 44701T), isolated from a smear-ripened cheese.</title>
        <authorList>
            <consortium name="US DOE Joint Genome Institute (JGI-PGF)"/>
            <person name="Walter F."/>
            <person name="Albersmeier A."/>
            <person name="Kalinowski J."/>
            <person name="Ruckert C."/>
        </authorList>
    </citation>
    <scope>NUCLEOTIDE SEQUENCE</scope>
    <source>
        <strain evidence="7">JCM 4834</strain>
    </source>
</reference>
<evidence type="ECO:0000313" key="9">
    <source>
        <dbReference type="Proteomes" id="UP000326831"/>
    </source>
</evidence>
<reference evidence="7" key="3">
    <citation type="submission" date="2020-09" db="EMBL/GenBank/DDBJ databases">
        <authorList>
            <person name="Sun Q."/>
            <person name="Ohkuma M."/>
        </authorList>
    </citation>
    <scope>NUCLEOTIDE SEQUENCE</scope>
    <source>
        <strain evidence="7">JCM 4834</strain>
    </source>
</reference>
<dbReference type="SUPFAM" id="SSF53448">
    <property type="entry name" value="Nucleotide-diphospho-sugar transferases"/>
    <property type="match status" value="1"/>
</dbReference>
<feature type="compositionally biased region" description="Low complexity" evidence="5">
    <location>
        <begin position="10"/>
        <end position="28"/>
    </location>
</feature>
<evidence type="ECO:0000256" key="4">
    <source>
        <dbReference type="ARBA" id="ARBA00022679"/>
    </source>
</evidence>